<dbReference type="SUPFAM" id="SSF49503">
    <property type="entry name" value="Cupredoxins"/>
    <property type="match status" value="1"/>
</dbReference>
<dbReference type="Gene3D" id="2.60.40.420">
    <property type="entry name" value="Cupredoxins - blue copper proteins"/>
    <property type="match status" value="1"/>
</dbReference>
<accession>A0ABQ9GMR0</accession>
<sequence length="81" mass="9055">MDGLAGPLIVRQPYPRDPHGNLCDGEHVVFITDWMHELSTDRFPGRALPTVGRNPNQVPDNILVNGKGNYTVVLTYSFINH</sequence>
<evidence type="ECO:0000313" key="1">
    <source>
        <dbReference type="EMBL" id="KAJ8873303.1"/>
    </source>
</evidence>
<name>A0ABQ9GMR0_9NEOP</name>
<organism evidence="1 2">
    <name type="scientific">Dryococelus australis</name>
    <dbReference type="NCBI Taxonomy" id="614101"/>
    <lineage>
        <taxon>Eukaryota</taxon>
        <taxon>Metazoa</taxon>
        <taxon>Ecdysozoa</taxon>
        <taxon>Arthropoda</taxon>
        <taxon>Hexapoda</taxon>
        <taxon>Insecta</taxon>
        <taxon>Pterygota</taxon>
        <taxon>Neoptera</taxon>
        <taxon>Polyneoptera</taxon>
        <taxon>Phasmatodea</taxon>
        <taxon>Verophasmatodea</taxon>
        <taxon>Anareolatae</taxon>
        <taxon>Phasmatidae</taxon>
        <taxon>Eurycanthinae</taxon>
        <taxon>Dryococelus</taxon>
    </lineage>
</organism>
<dbReference type="Proteomes" id="UP001159363">
    <property type="component" value="Chromosome 10"/>
</dbReference>
<gene>
    <name evidence="1" type="ORF">PR048_026937</name>
</gene>
<protein>
    <submittedName>
        <fullName evidence="1">Uncharacterized protein</fullName>
    </submittedName>
</protein>
<dbReference type="EMBL" id="JARBHB010000011">
    <property type="protein sequence ID" value="KAJ8873303.1"/>
    <property type="molecule type" value="Genomic_DNA"/>
</dbReference>
<dbReference type="InterPro" id="IPR008972">
    <property type="entry name" value="Cupredoxin"/>
</dbReference>
<proteinExistence type="predicted"/>
<reference evidence="1 2" key="1">
    <citation type="submission" date="2023-02" db="EMBL/GenBank/DDBJ databases">
        <title>LHISI_Scaffold_Assembly.</title>
        <authorList>
            <person name="Stuart O.P."/>
            <person name="Cleave R."/>
            <person name="Magrath M.J.L."/>
            <person name="Mikheyev A.S."/>
        </authorList>
    </citation>
    <scope>NUCLEOTIDE SEQUENCE [LARGE SCALE GENOMIC DNA]</scope>
    <source>
        <strain evidence="1">Daus_M_001</strain>
        <tissue evidence="1">Leg muscle</tissue>
    </source>
</reference>
<evidence type="ECO:0000313" key="2">
    <source>
        <dbReference type="Proteomes" id="UP001159363"/>
    </source>
</evidence>
<keyword evidence="2" id="KW-1185">Reference proteome</keyword>
<comment type="caution">
    <text evidence="1">The sequence shown here is derived from an EMBL/GenBank/DDBJ whole genome shotgun (WGS) entry which is preliminary data.</text>
</comment>